<evidence type="ECO:0000313" key="1">
    <source>
        <dbReference type="EMBL" id="XAE47013.1"/>
    </source>
</evidence>
<dbReference type="RefSeq" id="WP_342702524.1">
    <property type="nucleotide sequence ID" value="NZ_CP109821.1"/>
</dbReference>
<reference evidence="1 2" key="1">
    <citation type="submission" date="2022-10" db="EMBL/GenBank/DDBJ databases">
        <title>Genomic of Burkholderia cepacia PN-1.</title>
        <authorList>
            <person name="Yang Y."/>
            <person name="Guan H."/>
            <person name="Huang J."/>
        </authorList>
    </citation>
    <scope>NUCLEOTIDE SEQUENCE [LARGE SCALE GENOMIC DNA]</scope>
    <source>
        <strain evidence="1 2">PN-1</strain>
    </source>
</reference>
<keyword evidence="2" id="KW-1185">Reference proteome</keyword>
<protein>
    <submittedName>
        <fullName evidence="1">Uncharacterized protein</fullName>
    </submittedName>
</protein>
<name>A0ABZ3DD91_9BURK</name>
<dbReference type="EMBL" id="CP109821">
    <property type="protein sequence ID" value="XAE47013.1"/>
    <property type="molecule type" value="Genomic_DNA"/>
</dbReference>
<accession>A0ABZ3DD91</accession>
<proteinExistence type="predicted"/>
<gene>
    <name evidence="1" type="ORF">OHZ10_11695</name>
</gene>
<evidence type="ECO:0000313" key="2">
    <source>
        <dbReference type="Proteomes" id="UP001448498"/>
    </source>
</evidence>
<sequence>MAAAIVAARRHPLQTLSMNSDLAFVLELEDPLLMTEERLQYLLQASRIGENVKPAVWGYLVALLDQKIYGRRA</sequence>
<dbReference type="Proteomes" id="UP001448498">
    <property type="component" value="Chromosome 1"/>
</dbReference>
<organism evidence="1 2">
    <name type="scientific">Burkholderia arboris</name>
    <dbReference type="NCBI Taxonomy" id="488730"/>
    <lineage>
        <taxon>Bacteria</taxon>
        <taxon>Pseudomonadati</taxon>
        <taxon>Pseudomonadota</taxon>
        <taxon>Betaproteobacteria</taxon>
        <taxon>Burkholderiales</taxon>
        <taxon>Burkholderiaceae</taxon>
        <taxon>Burkholderia</taxon>
        <taxon>Burkholderia cepacia complex</taxon>
    </lineage>
</organism>